<dbReference type="InterPro" id="IPR029047">
    <property type="entry name" value="HSP70_peptide-bd_sf"/>
</dbReference>
<evidence type="ECO:0000256" key="2">
    <source>
        <dbReference type="ARBA" id="ARBA00022741"/>
    </source>
</evidence>
<keyword evidence="4" id="KW-0143">Chaperone</keyword>
<dbReference type="Proteomes" id="UP000187455">
    <property type="component" value="Unassembled WGS sequence"/>
</dbReference>
<dbReference type="FunFam" id="3.30.420.40:FF:000004">
    <property type="entry name" value="Molecular chaperone DnaK"/>
    <property type="match status" value="1"/>
</dbReference>
<keyword evidence="6" id="KW-0346">Stress response</keyword>
<evidence type="ECO:0000256" key="4">
    <source>
        <dbReference type="ARBA" id="ARBA00023186"/>
    </source>
</evidence>
<evidence type="ECO:0000256" key="1">
    <source>
        <dbReference type="ARBA" id="ARBA00007381"/>
    </source>
</evidence>
<dbReference type="InterPro" id="IPR013126">
    <property type="entry name" value="Hsp_70_fam"/>
</dbReference>
<dbReference type="Gene3D" id="3.90.640.10">
    <property type="entry name" value="Actin, Chain A, domain 4"/>
    <property type="match status" value="1"/>
</dbReference>
<dbReference type="PANTHER" id="PTHR19375">
    <property type="entry name" value="HEAT SHOCK PROTEIN 70KDA"/>
    <property type="match status" value="1"/>
</dbReference>
<dbReference type="InterPro" id="IPR043129">
    <property type="entry name" value="ATPase_NBD"/>
</dbReference>
<protein>
    <submittedName>
        <fullName evidence="6">Heat shock 70 kDa protein 6</fullName>
    </submittedName>
</protein>
<comment type="similarity">
    <text evidence="1 5">Belongs to the heat shock protein 70 family.</text>
</comment>
<proteinExistence type="inferred from homology"/>
<keyword evidence="2 5" id="KW-0547">Nucleotide-binding</keyword>
<sequence>MEIIGIDLGTTFSCVGIFKNNRVEIIANSQGNRTTPSCVAFTEEGRLIGEAAINQASGNPENTVSISKRYIGRRMNKSELKDKSVFHPCNLVLKGDKPFFKIICKGEKKLYSPEQISSMILVNLKKSAEDYLGKKVKNAIITVPAYFNDSQRQATKDAGEIAGLNVVRLLNEPTSAAVAYGLLNSDVDNETVLVYDFGGGTFDVTILRISNKQFTVLATGGDTKLGGEDIDTNLVRHLVEFIKNKHGVDVSINSKSMKKLRIECEKAKRMLSFSLSTTIEIPSILNGIDLKYPINVPKFVDINIEIFESTIDKIKDILECSKMKPEDINRVVLVGGSTRIPYVQKIVSEYFGDKELEKTINPDEAVALGAAIKANSISETPDNNIILYDVVPLSIGVRVKGDIISVMINRNTRIPFKATKMYTTESDNQTEVTVDVYEGVRKDIKNNHLLGKFELCNIEKAPANIPKIEITFEVDIEGILKVTATDISSGNKNFLVCNNDMNRLTNEEITSMIKEGKEFEEEEMISAKKELAREMLEIYIYKIKRKIIKDSKNVDVDLDKLKELKNITNEAIFWIENSDSLTKEDYDLKRNELIKECKFLEK</sequence>
<dbReference type="GO" id="GO:0140662">
    <property type="term" value="F:ATP-dependent protein folding chaperone"/>
    <property type="evidence" value="ECO:0007669"/>
    <property type="project" value="InterPro"/>
</dbReference>
<dbReference type="InterPro" id="IPR029048">
    <property type="entry name" value="HSP70_C_sf"/>
</dbReference>
<dbReference type="PRINTS" id="PR00301">
    <property type="entry name" value="HEATSHOCK70"/>
</dbReference>
<dbReference type="SUPFAM" id="SSF100920">
    <property type="entry name" value="Heat shock protein 70kD (HSP70), peptide-binding domain"/>
    <property type="match status" value="1"/>
</dbReference>
<dbReference type="Gene3D" id="1.20.1270.10">
    <property type="match status" value="1"/>
</dbReference>
<dbReference type="FunFam" id="3.30.30.30:FF:000005">
    <property type="entry name" value="Heat shock protein ssb1"/>
    <property type="match status" value="1"/>
</dbReference>
<reference evidence="6 7" key="1">
    <citation type="journal article" date="2016" name="Mol. Biol. Evol.">
        <title>Genome-Wide Survey of Gut Fungi (Harpellales) Reveals the First Horizontally Transferred Ubiquitin Gene from a Mosquito Host.</title>
        <authorList>
            <person name="Wang Y."/>
            <person name="White M.M."/>
            <person name="Kvist S."/>
            <person name="Moncalvo J.M."/>
        </authorList>
    </citation>
    <scope>NUCLEOTIDE SEQUENCE [LARGE SCALE GENOMIC DNA]</scope>
    <source>
        <strain evidence="6 7">ALG-7-W6</strain>
    </source>
</reference>
<dbReference type="PROSITE" id="PS00329">
    <property type="entry name" value="HSP70_2"/>
    <property type="match status" value="1"/>
</dbReference>
<dbReference type="GO" id="GO:0005524">
    <property type="term" value="F:ATP binding"/>
    <property type="evidence" value="ECO:0007669"/>
    <property type="project" value="UniProtKB-KW"/>
</dbReference>
<dbReference type="CDD" id="cd24028">
    <property type="entry name" value="ASKHA_NBD_HSP70_HSPA1-like"/>
    <property type="match status" value="1"/>
</dbReference>
<accession>A0A1R0H5Y0</accession>
<comment type="caution">
    <text evidence="6">The sequence shown here is derived from an EMBL/GenBank/DDBJ whole genome shotgun (WGS) entry which is preliminary data.</text>
</comment>
<dbReference type="PROSITE" id="PS01036">
    <property type="entry name" value="HSP70_3"/>
    <property type="match status" value="1"/>
</dbReference>
<evidence type="ECO:0000313" key="6">
    <source>
        <dbReference type="EMBL" id="OLY84494.1"/>
    </source>
</evidence>
<dbReference type="AlphaFoldDB" id="A0A1R0H5Y0"/>
<dbReference type="EMBL" id="LSSL01000476">
    <property type="protein sequence ID" value="OLY84494.1"/>
    <property type="molecule type" value="Genomic_DNA"/>
</dbReference>
<dbReference type="Gene3D" id="3.30.30.30">
    <property type="match status" value="1"/>
</dbReference>
<evidence type="ECO:0000256" key="3">
    <source>
        <dbReference type="ARBA" id="ARBA00022840"/>
    </source>
</evidence>
<dbReference type="STRING" id="133383.A0A1R0H5Y0"/>
<keyword evidence="7" id="KW-1185">Reference proteome</keyword>
<dbReference type="SUPFAM" id="SSF53067">
    <property type="entry name" value="Actin-like ATPase domain"/>
    <property type="match status" value="2"/>
</dbReference>
<name>A0A1R0H5Y0_9FUNG</name>
<dbReference type="Gene3D" id="3.30.420.40">
    <property type="match status" value="2"/>
</dbReference>
<dbReference type="Gene3D" id="2.60.34.10">
    <property type="entry name" value="Substrate Binding Domain Of DNAk, Chain A, domain 1"/>
    <property type="match status" value="1"/>
</dbReference>
<dbReference type="FunFam" id="3.90.640.10:FF:000010">
    <property type="entry name" value="heat shock 70 kDa protein 14"/>
    <property type="match status" value="1"/>
</dbReference>
<keyword evidence="3 5" id="KW-0067">ATP-binding</keyword>
<dbReference type="InterPro" id="IPR018181">
    <property type="entry name" value="Heat_shock_70_CS"/>
</dbReference>
<dbReference type="OrthoDB" id="2401965at2759"/>
<gene>
    <name evidence="6" type="ORF">AYI68_g1337</name>
</gene>
<evidence type="ECO:0000256" key="5">
    <source>
        <dbReference type="RuleBase" id="RU003322"/>
    </source>
</evidence>
<dbReference type="Pfam" id="PF00012">
    <property type="entry name" value="HSP70"/>
    <property type="match status" value="1"/>
</dbReference>
<organism evidence="6 7">
    <name type="scientific">Smittium mucronatum</name>
    <dbReference type="NCBI Taxonomy" id="133383"/>
    <lineage>
        <taxon>Eukaryota</taxon>
        <taxon>Fungi</taxon>
        <taxon>Fungi incertae sedis</taxon>
        <taxon>Zoopagomycota</taxon>
        <taxon>Kickxellomycotina</taxon>
        <taxon>Harpellomycetes</taxon>
        <taxon>Harpellales</taxon>
        <taxon>Legeriomycetaceae</taxon>
        <taxon>Smittium</taxon>
    </lineage>
</organism>
<evidence type="ECO:0000313" key="7">
    <source>
        <dbReference type="Proteomes" id="UP000187455"/>
    </source>
</evidence>
<dbReference type="PROSITE" id="PS00297">
    <property type="entry name" value="HSP70_1"/>
    <property type="match status" value="1"/>
</dbReference>